<dbReference type="Pfam" id="PF07158">
    <property type="entry name" value="MatC_N"/>
    <property type="match status" value="1"/>
</dbReference>
<evidence type="ECO:0000313" key="4">
    <source>
        <dbReference type="Proteomes" id="UP000295063"/>
    </source>
</evidence>
<feature type="transmembrane region" description="Helical" evidence="1">
    <location>
        <begin position="324"/>
        <end position="344"/>
    </location>
</feature>
<feature type="transmembrane region" description="Helical" evidence="1">
    <location>
        <begin position="91"/>
        <end position="109"/>
    </location>
</feature>
<organism evidence="3 4">
    <name type="scientific">Anaerospora hongkongensis</name>
    <dbReference type="NCBI Taxonomy" id="244830"/>
    <lineage>
        <taxon>Bacteria</taxon>
        <taxon>Bacillati</taxon>
        <taxon>Bacillota</taxon>
        <taxon>Negativicutes</taxon>
        <taxon>Selenomonadales</taxon>
        <taxon>Sporomusaceae</taxon>
        <taxon>Anaerospora</taxon>
    </lineage>
</organism>
<proteinExistence type="predicted"/>
<name>A0A4R1Q136_9FIRM</name>
<keyword evidence="1" id="KW-1133">Transmembrane helix</keyword>
<feature type="transmembrane region" description="Helical" evidence="1">
    <location>
        <begin position="52"/>
        <end position="70"/>
    </location>
</feature>
<protein>
    <submittedName>
        <fullName evidence="3">Di/tricarboxylate transporter</fullName>
    </submittedName>
</protein>
<dbReference type="RefSeq" id="WP_132075871.1">
    <property type="nucleotide sequence ID" value="NZ_SLUI01000002.1"/>
</dbReference>
<keyword evidence="4" id="KW-1185">Reference proteome</keyword>
<evidence type="ECO:0000313" key="3">
    <source>
        <dbReference type="EMBL" id="TCL39401.1"/>
    </source>
</evidence>
<feature type="transmembrane region" description="Helical" evidence="1">
    <location>
        <begin position="397"/>
        <end position="421"/>
    </location>
</feature>
<feature type="transmembrane region" description="Helical" evidence="1">
    <location>
        <begin position="7"/>
        <end position="40"/>
    </location>
</feature>
<accession>A0A4R1Q136</accession>
<keyword evidence="1" id="KW-0812">Transmembrane</keyword>
<feature type="transmembrane region" description="Helical" evidence="1">
    <location>
        <begin position="270"/>
        <end position="290"/>
    </location>
</feature>
<sequence>MSLAVISLLALIVVIIVSCISTRNIGIMALGVALVIGHYLGDIKVDEILKGYPTSLFIMLAGTTFLFSIAQNNGTLEKVTKYVIKGVKGKVALLPILLFFIALVIGAAGPGPTVTAALLAPTVMLLAKEIEVNPLLLAVMAGNGGHAGGMSPIAIGGIITTGLTNKLGLGDISMLIWFNNVWVHFAASVIAYFVFGGHKLLKNRSAAESSFLANMKVEPFSKEQWLTLIGLAVYIVSVIGFNMDIGLGAFLIGAILILLKTADEDKAVKSMPWGAILMVTGVTVMITLMTKVGGIDLFAALIAKLASTSTISLVTGFVAGLISAYASTTGVILATFVPMAPILLEKVGASSNELIPLISTIVSCGFVVDMSPLSTSGAIYLANAHASENKSVLFKKLLIWGLSMAAGGAVIAWISFTLLAIP</sequence>
<feature type="domain" description="Dicarboxylate carrier MatC N-terminal" evidence="2">
    <location>
        <begin position="1"/>
        <end position="149"/>
    </location>
</feature>
<comment type="caution">
    <text evidence="3">The sequence shown here is derived from an EMBL/GenBank/DDBJ whole genome shotgun (WGS) entry which is preliminary data.</text>
</comment>
<dbReference type="InterPro" id="IPR009827">
    <property type="entry name" value="MatC_N"/>
</dbReference>
<feature type="transmembrane region" description="Helical" evidence="1">
    <location>
        <begin position="174"/>
        <end position="195"/>
    </location>
</feature>
<gene>
    <name evidence="3" type="ORF">EV210_102317</name>
</gene>
<dbReference type="EMBL" id="SLUI01000002">
    <property type="protein sequence ID" value="TCL39401.1"/>
    <property type="molecule type" value="Genomic_DNA"/>
</dbReference>
<dbReference type="Proteomes" id="UP000295063">
    <property type="component" value="Unassembled WGS sequence"/>
</dbReference>
<evidence type="ECO:0000256" key="1">
    <source>
        <dbReference type="SAM" id="Phobius"/>
    </source>
</evidence>
<dbReference type="AlphaFoldDB" id="A0A4R1Q136"/>
<evidence type="ECO:0000259" key="2">
    <source>
        <dbReference type="Pfam" id="PF07158"/>
    </source>
</evidence>
<dbReference type="OrthoDB" id="2814158at2"/>
<keyword evidence="1" id="KW-0472">Membrane</keyword>
<feature type="transmembrane region" description="Helical" evidence="1">
    <location>
        <begin position="225"/>
        <end position="258"/>
    </location>
</feature>
<reference evidence="3 4" key="1">
    <citation type="submission" date="2019-03" db="EMBL/GenBank/DDBJ databases">
        <title>Genomic Encyclopedia of Type Strains, Phase IV (KMG-IV): sequencing the most valuable type-strain genomes for metagenomic binning, comparative biology and taxonomic classification.</title>
        <authorList>
            <person name="Goeker M."/>
        </authorList>
    </citation>
    <scope>NUCLEOTIDE SEQUENCE [LARGE SCALE GENOMIC DNA]</scope>
    <source>
        <strain evidence="3 4">DSM 15969</strain>
    </source>
</reference>